<protein>
    <recommendedName>
        <fullName evidence="2">Transglycosylase SLT domain-containing protein</fullName>
    </recommendedName>
</protein>
<keyword evidence="4" id="KW-1185">Reference proteome</keyword>
<dbReference type="AlphaFoldDB" id="A0A1E2V8D3"/>
<accession>A0A1E2V8D3</accession>
<dbReference type="STRING" id="197479.BFW38_06380"/>
<sequence>MRGLLIVLVWAFHAVAWAEIPAEAWRYQRDLTRQAQFAFGLTAPVPELAAQIHQESRWHVEAVSPAGAQGLAQFMPATARWMPEIAPELSSPRPFDPRWSIHAMVLYMQWLTDRLEGVTPCHQWALALSAYNGGIGWLRRDQRVAAQHRVRTDRWFEGVELYNAGRSSPAFIENRRYPRLILGRWAMLYANAGWGARLCSSD</sequence>
<evidence type="ECO:0000313" key="4">
    <source>
        <dbReference type="Proteomes" id="UP000094291"/>
    </source>
</evidence>
<dbReference type="Gene3D" id="1.10.530.10">
    <property type="match status" value="1"/>
</dbReference>
<dbReference type="Pfam" id="PF01464">
    <property type="entry name" value="SLT"/>
    <property type="match status" value="1"/>
</dbReference>
<dbReference type="InterPro" id="IPR008258">
    <property type="entry name" value="Transglycosylase_SLT_dom_1"/>
</dbReference>
<dbReference type="OrthoDB" id="92254at2"/>
<dbReference type="Proteomes" id="UP000094291">
    <property type="component" value="Unassembled WGS sequence"/>
</dbReference>
<dbReference type="RefSeq" id="WP_068997640.1">
    <property type="nucleotide sequence ID" value="NZ_MDTQ01000001.1"/>
</dbReference>
<proteinExistence type="inferred from homology"/>
<reference evidence="3 4" key="1">
    <citation type="submission" date="2016-08" db="EMBL/GenBank/DDBJ databases">
        <authorList>
            <person name="Seilhamer J.J."/>
        </authorList>
    </citation>
    <scope>NUCLEOTIDE SEQUENCE [LARGE SCALE GENOMIC DNA]</scope>
    <source>
        <strain evidence="3 4">PH27A</strain>
    </source>
</reference>
<evidence type="ECO:0000313" key="3">
    <source>
        <dbReference type="EMBL" id="ODC03224.1"/>
    </source>
</evidence>
<feature type="domain" description="Transglycosylase SLT" evidence="2">
    <location>
        <begin position="46"/>
        <end position="145"/>
    </location>
</feature>
<evidence type="ECO:0000259" key="2">
    <source>
        <dbReference type="Pfam" id="PF01464"/>
    </source>
</evidence>
<organism evidence="3 4">
    <name type="scientific">Terasakiispira papahanaumokuakeensis</name>
    <dbReference type="NCBI Taxonomy" id="197479"/>
    <lineage>
        <taxon>Bacteria</taxon>
        <taxon>Pseudomonadati</taxon>
        <taxon>Pseudomonadota</taxon>
        <taxon>Gammaproteobacteria</taxon>
        <taxon>Oceanospirillales</taxon>
        <taxon>Terasakiispira</taxon>
    </lineage>
</organism>
<dbReference type="PANTHER" id="PTHR37423:SF2">
    <property type="entry name" value="MEMBRANE-BOUND LYTIC MUREIN TRANSGLYCOSYLASE C"/>
    <property type="match status" value="1"/>
</dbReference>
<evidence type="ECO:0000256" key="1">
    <source>
        <dbReference type="ARBA" id="ARBA00007734"/>
    </source>
</evidence>
<dbReference type="PANTHER" id="PTHR37423">
    <property type="entry name" value="SOLUBLE LYTIC MUREIN TRANSGLYCOSYLASE-RELATED"/>
    <property type="match status" value="1"/>
</dbReference>
<dbReference type="EMBL" id="MDTQ01000001">
    <property type="protein sequence ID" value="ODC03224.1"/>
    <property type="molecule type" value="Genomic_DNA"/>
</dbReference>
<gene>
    <name evidence="3" type="ORF">BFW38_06380</name>
</gene>
<dbReference type="SUPFAM" id="SSF53955">
    <property type="entry name" value="Lysozyme-like"/>
    <property type="match status" value="1"/>
</dbReference>
<comment type="similarity">
    <text evidence="1">Belongs to the transglycosylase Slt family.</text>
</comment>
<dbReference type="InterPro" id="IPR023346">
    <property type="entry name" value="Lysozyme-like_dom_sf"/>
</dbReference>
<comment type="caution">
    <text evidence="3">The sequence shown here is derived from an EMBL/GenBank/DDBJ whole genome shotgun (WGS) entry which is preliminary data.</text>
</comment>
<name>A0A1E2V8D3_9GAMM</name>